<dbReference type="SUPFAM" id="SSF48008">
    <property type="entry name" value="GntR ligand-binding domain-like"/>
    <property type="match status" value="1"/>
</dbReference>
<organism evidence="5 6">
    <name type="scientific">Nocardioides astragali</name>
    <dbReference type="NCBI Taxonomy" id="1776736"/>
    <lineage>
        <taxon>Bacteria</taxon>
        <taxon>Bacillati</taxon>
        <taxon>Actinomycetota</taxon>
        <taxon>Actinomycetes</taxon>
        <taxon>Propionibacteriales</taxon>
        <taxon>Nocardioidaceae</taxon>
        <taxon>Nocardioides</taxon>
    </lineage>
</organism>
<gene>
    <name evidence="5" type="ORF">ACFQO6_03070</name>
</gene>
<proteinExistence type="predicted"/>
<dbReference type="PANTHER" id="PTHR43537">
    <property type="entry name" value="TRANSCRIPTIONAL REGULATOR, GNTR FAMILY"/>
    <property type="match status" value="1"/>
</dbReference>
<keyword evidence="6" id="KW-1185">Reference proteome</keyword>
<dbReference type="PROSITE" id="PS50949">
    <property type="entry name" value="HTH_GNTR"/>
    <property type="match status" value="1"/>
</dbReference>
<dbReference type="SUPFAM" id="SSF46785">
    <property type="entry name" value="Winged helix' DNA-binding domain"/>
    <property type="match status" value="1"/>
</dbReference>
<feature type="domain" description="HTH gntR-type" evidence="4">
    <location>
        <begin position="7"/>
        <end position="74"/>
    </location>
</feature>
<dbReference type="EMBL" id="JBHTCH010000002">
    <property type="protein sequence ID" value="MFC7359238.1"/>
    <property type="molecule type" value="Genomic_DNA"/>
</dbReference>
<evidence type="ECO:0000313" key="6">
    <source>
        <dbReference type="Proteomes" id="UP001596524"/>
    </source>
</evidence>
<dbReference type="InterPro" id="IPR011711">
    <property type="entry name" value="GntR_C"/>
</dbReference>
<dbReference type="InterPro" id="IPR008920">
    <property type="entry name" value="TF_FadR/GntR_C"/>
</dbReference>
<dbReference type="RefSeq" id="WP_255892715.1">
    <property type="nucleotide sequence ID" value="NZ_JAFMZM010000007.1"/>
</dbReference>
<name>A0ABW2MX22_9ACTN</name>
<sequence>MTTYTFTSKADVAYAQIRQQILDGSLEAGSALAQYELAASMGISITPLREAIRRLSGEGLVLLEGHRNARVAAMDFVEARQLFETRQALEPAAVALAAVRRTDADIARMDAALENLLPVTREWGEVALAAHREVHEALFTASHNTVMVRMLNDLWDKSDRYRRAGLELPPGGEPRTRDFDEHHRLVALVKDRDAEAAQSLMFSHIANSLTAAALDAHEVQAGVHPSA</sequence>
<comment type="caution">
    <text evidence="5">The sequence shown here is derived from an EMBL/GenBank/DDBJ whole genome shotgun (WGS) entry which is preliminary data.</text>
</comment>
<dbReference type="SMART" id="SM00345">
    <property type="entry name" value="HTH_GNTR"/>
    <property type="match status" value="1"/>
</dbReference>
<dbReference type="Gene3D" id="1.20.120.530">
    <property type="entry name" value="GntR ligand-binding domain-like"/>
    <property type="match status" value="1"/>
</dbReference>
<dbReference type="Pfam" id="PF07729">
    <property type="entry name" value="FCD"/>
    <property type="match status" value="1"/>
</dbReference>
<keyword evidence="3" id="KW-0804">Transcription</keyword>
<reference evidence="6" key="1">
    <citation type="journal article" date="2019" name="Int. J. Syst. Evol. Microbiol.">
        <title>The Global Catalogue of Microorganisms (GCM) 10K type strain sequencing project: providing services to taxonomists for standard genome sequencing and annotation.</title>
        <authorList>
            <consortium name="The Broad Institute Genomics Platform"/>
            <consortium name="The Broad Institute Genome Sequencing Center for Infectious Disease"/>
            <person name="Wu L."/>
            <person name="Ma J."/>
        </authorList>
    </citation>
    <scope>NUCLEOTIDE SEQUENCE [LARGE SCALE GENOMIC DNA]</scope>
    <source>
        <strain evidence="6">FCH27</strain>
    </source>
</reference>
<dbReference type="Pfam" id="PF00392">
    <property type="entry name" value="GntR"/>
    <property type="match status" value="1"/>
</dbReference>
<evidence type="ECO:0000256" key="2">
    <source>
        <dbReference type="ARBA" id="ARBA00023125"/>
    </source>
</evidence>
<evidence type="ECO:0000256" key="3">
    <source>
        <dbReference type="ARBA" id="ARBA00023163"/>
    </source>
</evidence>
<dbReference type="InterPro" id="IPR000524">
    <property type="entry name" value="Tscrpt_reg_HTH_GntR"/>
</dbReference>
<dbReference type="InterPro" id="IPR036390">
    <property type="entry name" value="WH_DNA-bd_sf"/>
</dbReference>
<evidence type="ECO:0000313" key="5">
    <source>
        <dbReference type="EMBL" id="MFC7359238.1"/>
    </source>
</evidence>
<evidence type="ECO:0000256" key="1">
    <source>
        <dbReference type="ARBA" id="ARBA00023015"/>
    </source>
</evidence>
<keyword evidence="1" id="KW-0805">Transcription regulation</keyword>
<keyword evidence="2" id="KW-0238">DNA-binding</keyword>
<dbReference type="SMART" id="SM00895">
    <property type="entry name" value="FCD"/>
    <property type="match status" value="1"/>
</dbReference>
<dbReference type="Proteomes" id="UP001596524">
    <property type="component" value="Unassembled WGS sequence"/>
</dbReference>
<evidence type="ECO:0000259" key="4">
    <source>
        <dbReference type="PROSITE" id="PS50949"/>
    </source>
</evidence>
<dbReference type="Gene3D" id="1.10.10.10">
    <property type="entry name" value="Winged helix-like DNA-binding domain superfamily/Winged helix DNA-binding domain"/>
    <property type="match status" value="1"/>
</dbReference>
<dbReference type="PANTHER" id="PTHR43537:SF45">
    <property type="entry name" value="GNTR FAMILY REGULATORY PROTEIN"/>
    <property type="match status" value="1"/>
</dbReference>
<dbReference type="InterPro" id="IPR036388">
    <property type="entry name" value="WH-like_DNA-bd_sf"/>
</dbReference>
<protein>
    <submittedName>
        <fullName evidence="5">GntR family transcriptional regulator</fullName>
    </submittedName>
</protein>
<dbReference type="CDD" id="cd07377">
    <property type="entry name" value="WHTH_GntR"/>
    <property type="match status" value="1"/>
</dbReference>
<accession>A0ABW2MX22</accession>